<feature type="non-terminal residue" evidence="2">
    <location>
        <position position="157"/>
    </location>
</feature>
<evidence type="ECO:0000313" key="2">
    <source>
        <dbReference type="EMBL" id="AEQ17151.1"/>
    </source>
</evidence>
<proteinExistence type="evidence at transcript level"/>
<name>G5E2Q9_9PIPI</name>
<organism evidence="2">
    <name type="scientific">Pipa carvalhoi</name>
    <name type="common">Carvalho's Surinam toad</name>
    <dbReference type="NCBI Taxonomy" id="191480"/>
    <lineage>
        <taxon>Eukaryota</taxon>
        <taxon>Metazoa</taxon>
        <taxon>Chordata</taxon>
        <taxon>Craniata</taxon>
        <taxon>Vertebrata</taxon>
        <taxon>Euteleostomi</taxon>
        <taxon>Amphibia</taxon>
        <taxon>Batrachia</taxon>
        <taxon>Anura</taxon>
        <taxon>Pipoidea</taxon>
        <taxon>Pipidae</taxon>
        <taxon>Pipinae</taxon>
        <taxon>Pipa</taxon>
    </lineage>
</organism>
<evidence type="ECO:0000259" key="1">
    <source>
        <dbReference type="Pfam" id="PF14780"/>
    </source>
</evidence>
<feature type="non-terminal residue" evidence="2">
    <location>
        <position position="1"/>
    </location>
</feature>
<dbReference type="EMBL" id="JP287673">
    <property type="protein sequence ID" value="AEQ17151.1"/>
    <property type="molecule type" value="mRNA"/>
</dbReference>
<dbReference type="GO" id="GO:0005634">
    <property type="term" value="C:nucleus"/>
    <property type="evidence" value="ECO:0007669"/>
    <property type="project" value="TreeGrafter"/>
</dbReference>
<dbReference type="PANTHER" id="PTHR34761:SF1">
    <property type="entry name" value="NUCLEOLUS AND NEURAL PROGENITOR PROTEIN"/>
    <property type="match status" value="1"/>
</dbReference>
<protein>
    <recommendedName>
        <fullName evidence="1">Nucleolus and neural progenitor protein-like N-terminal domain-containing protein</fullName>
    </recommendedName>
</protein>
<sequence length="157" mass="17335">EQCLKRLTDMGLEVAIQEMIDLCPKYFGKNELEAGQHCLVPSQPIIELVSVKLLGSCMLLLRLTDCCCKAFHLCLQHLYLEEFIVPNVVLLGLLSRLWVMHRGICLDLNLGAPEVSSPATNTSLVSCKLKASEMFQTTSAPSYSSDDIDDIFSSIGV</sequence>
<dbReference type="GO" id="GO:0045747">
    <property type="term" value="P:positive regulation of Notch signaling pathway"/>
    <property type="evidence" value="ECO:0007669"/>
    <property type="project" value="TreeGrafter"/>
</dbReference>
<reference evidence="2" key="1">
    <citation type="submission" date="2011-09" db="EMBL/GenBank/DDBJ databases">
        <title>The odds of duplicate gene persistence after polyploidization.</title>
        <authorList>
            <person name="Chain F.J.J."/>
            <person name="Evans B.J."/>
            <person name="Dushoff J."/>
        </authorList>
    </citation>
    <scope>NUCLEOTIDE SEQUENCE</scope>
    <source>
        <tissue evidence="2">Liver</tissue>
    </source>
</reference>
<dbReference type="AlphaFoldDB" id="G5E2Q9"/>
<dbReference type="PANTHER" id="PTHR34761">
    <property type="entry name" value="NUCLEOLUS AND NEURAL PROGENITOR PROTEIN"/>
    <property type="match status" value="1"/>
</dbReference>
<dbReference type="Pfam" id="PF14780">
    <property type="entry name" value="NEPRO_N"/>
    <property type="match status" value="1"/>
</dbReference>
<dbReference type="InterPro" id="IPR027951">
    <property type="entry name" value="Nepro_N"/>
</dbReference>
<feature type="domain" description="Nucleolus and neural progenitor protein-like N-terminal" evidence="1">
    <location>
        <begin position="1"/>
        <end position="108"/>
    </location>
</feature>
<accession>G5E2Q9</accession>
<dbReference type="InterPro" id="IPR052835">
    <property type="entry name" value="Nepro"/>
</dbReference>